<dbReference type="PANTHER" id="PTHR10681">
    <property type="entry name" value="THIOREDOXIN PEROXIDASE"/>
    <property type="match status" value="1"/>
</dbReference>
<evidence type="ECO:0000256" key="2">
    <source>
        <dbReference type="ARBA" id="ARBA00013017"/>
    </source>
</evidence>
<dbReference type="GO" id="GO:0045454">
    <property type="term" value="P:cell redox homeostasis"/>
    <property type="evidence" value="ECO:0007669"/>
    <property type="project" value="TreeGrafter"/>
</dbReference>
<comment type="catalytic activity">
    <reaction evidence="4">
        <text>a hydroperoxide + [thioredoxin]-dithiol = an alcohol + [thioredoxin]-disulfide + H2O</text>
        <dbReference type="Rhea" id="RHEA:62620"/>
        <dbReference type="Rhea" id="RHEA-COMP:10698"/>
        <dbReference type="Rhea" id="RHEA-COMP:10700"/>
        <dbReference type="ChEBI" id="CHEBI:15377"/>
        <dbReference type="ChEBI" id="CHEBI:29950"/>
        <dbReference type="ChEBI" id="CHEBI:30879"/>
        <dbReference type="ChEBI" id="CHEBI:35924"/>
        <dbReference type="ChEBI" id="CHEBI:50058"/>
        <dbReference type="EC" id="1.11.1.24"/>
    </reaction>
</comment>
<dbReference type="GO" id="GO:0042744">
    <property type="term" value="P:hydrogen peroxide catabolic process"/>
    <property type="evidence" value="ECO:0007669"/>
    <property type="project" value="TreeGrafter"/>
</dbReference>
<dbReference type="EC" id="1.11.1.24" evidence="2"/>
<evidence type="ECO:0000259" key="5">
    <source>
        <dbReference type="PROSITE" id="PS51352"/>
    </source>
</evidence>
<dbReference type="EMBL" id="OB813482">
    <property type="protein sequence ID" value="CAD7436172.1"/>
    <property type="molecule type" value="Genomic_DNA"/>
</dbReference>
<accession>A0A7R9ENG8</accession>
<protein>
    <recommendedName>
        <fullName evidence="2">thioredoxin-dependent peroxiredoxin</fullName>
        <ecNumber evidence="2">1.11.1.24</ecNumber>
    </recommendedName>
</protein>
<keyword evidence="3" id="KW-0560">Oxidoreductase</keyword>
<dbReference type="InterPro" id="IPR036249">
    <property type="entry name" value="Thioredoxin-like_sf"/>
</dbReference>
<dbReference type="GO" id="GO:0033554">
    <property type="term" value="P:cellular response to stress"/>
    <property type="evidence" value="ECO:0007669"/>
    <property type="project" value="TreeGrafter"/>
</dbReference>
<dbReference type="GO" id="GO:0008379">
    <property type="term" value="F:thioredoxin peroxidase activity"/>
    <property type="evidence" value="ECO:0007669"/>
    <property type="project" value="TreeGrafter"/>
</dbReference>
<feature type="domain" description="Thioredoxin" evidence="5">
    <location>
        <begin position="1"/>
        <end position="87"/>
    </location>
</feature>
<dbReference type="PROSITE" id="PS51352">
    <property type="entry name" value="THIOREDOXIN_2"/>
    <property type="match status" value="1"/>
</dbReference>
<dbReference type="InterPro" id="IPR013766">
    <property type="entry name" value="Thioredoxin_domain"/>
</dbReference>
<evidence type="ECO:0000256" key="3">
    <source>
        <dbReference type="ARBA" id="ARBA00023002"/>
    </source>
</evidence>
<dbReference type="AlphaFoldDB" id="A0A7R9ENG8"/>
<dbReference type="SUPFAM" id="SSF52833">
    <property type="entry name" value="Thioredoxin-like"/>
    <property type="match status" value="1"/>
</dbReference>
<evidence type="ECO:0000256" key="1">
    <source>
        <dbReference type="ARBA" id="ARBA00009796"/>
    </source>
</evidence>
<proteinExistence type="inferred from homology"/>
<dbReference type="InterPro" id="IPR050217">
    <property type="entry name" value="Peroxiredoxin"/>
</dbReference>
<gene>
    <name evidence="6" type="ORF">TMSB3V08_LOCUS12818</name>
</gene>
<dbReference type="Gene3D" id="3.40.30.10">
    <property type="entry name" value="Glutaredoxin"/>
    <property type="match status" value="1"/>
</dbReference>
<dbReference type="GO" id="GO:0006979">
    <property type="term" value="P:response to oxidative stress"/>
    <property type="evidence" value="ECO:0007669"/>
    <property type="project" value="TreeGrafter"/>
</dbReference>
<name>A0A7R9ENG8_9NEOP</name>
<dbReference type="Pfam" id="PF00578">
    <property type="entry name" value="AhpC-TSA"/>
    <property type="match status" value="1"/>
</dbReference>
<dbReference type="GO" id="GO:0005829">
    <property type="term" value="C:cytosol"/>
    <property type="evidence" value="ECO:0007669"/>
    <property type="project" value="TreeGrafter"/>
</dbReference>
<comment type="similarity">
    <text evidence="1">Belongs to the peroxiredoxin family. AhpC/Prx1 subfamily.</text>
</comment>
<evidence type="ECO:0000313" key="6">
    <source>
        <dbReference type="EMBL" id="CAD7436172.1"/>
    </source>
</evidence>
<sequence>MRLGAIMPNFWAQTTKGPLQFYDYLGTSWCILFSHPADFTPVCTTELGRIAQRYYEFTKRNVKLLGHSCDSLEKHRIWIQASYTLPE</sequence>
<dbReference type="InterPro" id="IPR000866">
    <property type="entry name" value="AhpC/TSA"/>
</dbReference>
<evidence type="ECO:0000256" key="4">
    <source>
        <dbReference type="ARBA" id="ARBA00049091"/>
    </source>
</evidence>
<organism evidence="6">
    <name type="scientific">Timema monikensis</name>
    <dbReference type="NCBI Taxonomy" id="170555"/>
    <lineage>
        <taxon>Eukaryota</taxon>
        <taxon>Metazoa</taxon>
        <taxon>Ecdysozoa</taxon>
        <taxon>Arthropoda</taxon>
        <taxon>Hexapoda</taxon>
        <taxon>Insecta</taxon>
        <taxon>Pterygota</taxon>
        <taxon>Neoptera</taxon>
        <taxon>Polyneoptera</taxon>
        <taxon>Phasmatodea</taxon>
        <taxon>Timematodea</taxon>
        <taxon>Timematoidea</taxon>
        <taxon>Timematidae</taxon>
        <taxon>Timema</taxon>
    </lineage>
</organism>
<reference evidence="6" key="1">
    <citation type="submission" date="2020-11" db="EMBL/GenBank/DDBJ databases">
        <authorList>
            <person name="Tran Van P."/>
        </authorList>
    </citation>
    <scope>NUCLEOTIDE SEQUENCE</scope>
</reference>
<dbReference type="PANTHER" id="PTHR10681:SF128">
    <property type="entry name" value="THIOREDOXIN-DEPENDENT PEROXIDE REDUCTASE, MITOCHONDRIAL"/>
    <property type="match status" value="1"/>
</dbReference>